<dbReference type="NCBIfam" id="TIGR00152">
    <property type="entry name" value="dephospho-CoA kinase"/>
    <property type="match status" value="1"/>
</dbReference>
<dbReference type="SUPFAM" id="SSF81301">
    <property type="entry name" value="Nucleotidyltransferase"/>
    <property type="match status" value="1"/>
</dbReference>
<dbReference type="Pfam" id="PF04229">
    <property type="entry name" value="GrpB"/>
    <property type="match status" value="1"/>
</dbReference>
<dbReference type="PATRIC" id="fig|280871.6.peg.2768"/>
<comment type="pathway">
    <text evidence="7">Cofactor biosynthesis; coenzyme A biosynthesis; CoA from (R)-pantothenate: step 5/5.</text>
</comment>
<dbReference type="Pfam" id="PF01121">
    <property type="entry name" value="CoaE"/>
    <property type="match status" value="1"/>
</dbReference>
<evidence type="ECO:0000256" key="2">
    <source>
        <dbReference type="ARBA" id="ARBA00011058"/>
    </source>
</evidence>
<dbReference type="InterPro" id="IPR043519">
    <property type="entry name" value="NT_sf"/>
</dbReference>
<dbReference type="InterPro" id="IPR027417">
    <property type="entry name" value="P-loop_NTPase"/>
</dbReference>
<dbReference type="PANTHER" id="PTHR10695">
    <property type="entry name" value="DEPHOSPHO-COA KINASE-RELATED"/>
    <property type="match status" value="1"/>
</dbReference>
<name>A0A0D1L657_9MYCO</name>
<comment type="similarity">
    <text evidence="2">In the C-terminal section; belongs to the UPF0157 (GrpB) family.</text>
</comment>
<gene>
    <name evidence="7 9" type="primary">coaE</name>
    <name evidence="9" type="ORF">TL10_13340</name>
</gene>
<accession>A0A0D1L657</accession>
<protein>
    <recommendedName>
        <fullName evidence="7 8">Dephospho-CoA kinase</fullName>
        <ecNumber evidence="7 8">2.7.1.24</ecNumber>
    </recommendedName>
    <alternativeName>
        <fullName evidence="7">Dephosphocoenzyme A kinase</fullName>
    </alternativeName>
</protein>
<comment type="caution">
    <text evidence="9">The sequence shown here is derived from an EMBL/GenBank/DDBJ whole genome shotgun (WGS) entry which is preliminary data.</text>
</comment>
<dbReference type="InterPro" id="IPR007344">
    <property type="entry name" value="GrpB/CoaE"/>
</dbReference>
<keyword evidence="4 7" id="KW-0547">Nucleotide-binding</keyword>
<comment type="similarity">
    <text evidence="1">In the N-terminal section; belongs to the CoaE family.</text>
</comment>
<dbReference type="InterPro" id="IPR001977">
    <property type="entry name" value="Depp_CoAkinase"/>
</dbReference>
<dbReference type="OrthoDB" id="9812943at2"/>
<comment type="similarity">
    <text evidence="7">Belongs to the CoaE family.</text>
</comment>
<feature type="binding site" evidence="7">
    <location>
        <begin position="11"/>
        <end position="16"/>
    </location>
    <ligand>
        <name>ATP</name>
        <dbReference type="ChEBI" id="CHEBI:30616"/>
    </ligand>
</feature>
<evidence type="ECO:0000313" key="9">
    <source>
        <dbReference type="EMBL" id="KIU16385.1"/>
    </source>
</evidence>
<comment type="subcellular location">
    <subcellularLocation>
        <location evidence="7">Cytoplasm</location>
    </subcellularLocation>
</comment>
<proteinExistence type="inferred from homology"/>
<dbReference type="CDD" id="cd02022">
    <property type="entry name" value="DPCK"/>
    <property type="match status" value="1"/>
</dbReference>
<evidence type="ECO:0000256" key="5">
    <source>
        <dbReference type="ARBA" id="ARBA00022840"/>
    </source>
</evidence>
<dbReference type="Proteomes" id="UP000032221">
    <property type="component" value="Unassembled WGS sequence"/>
</dbReference>
<dbReference type="AlphaFoldDB" id="A0A0D1L657"/>
<dbReference type="GO" id="GO:0004140">
    <property type="term" value="F:dephospho-CoA kinase activity"/>
    <property type="evidence" value="ECO:0007669"/>
    <property type="project" value="UniProtKB-UniRule"/>
</dbReference>
<dbReference type="EC" id="2.7.1.24" evidence="7 8"/>
<evidence type="ECO:0000256" key="8">
    <source>
        <dbReference type="NCBIfam" id="TIGR00152"/>
    </source>
</evidence>
<keyword evidence="7 9" id="KW-0808">Transferase</keyword>
<reference evidence="9 10" key="1">
    <citation type="submission" date="2015-01" db="EMBL/GenBank/DDBJ databases">
        <title>Genome sequence of Mycobacterium llatzerense and Mycobacterium immunogenum recovered from brain abscess.</title>
        <authorList>
            <person name="Greninger A.L."/>
            <person name="Langelier C."/>
            <person name="Cunningham G."/>
            <person name="Chiu C.Y."/>
            <person name="Miller S."/>
        </authorList>
    </citation>
    <scope>NUCLEOTIDE SEQUENCE [LARGE SCALE GENOMIC DNA]</scope>
    <source>
        <strain evidence="9 10">CLUC14</strain>
    </source>
</reference>
<evidence type="ECO:0000256" key="6">
    <source>
        <dbReference type="ARBA" id="ARBA00022993"/>
    </source>
</evidence>
<comment type="catalytic activity">
    <reaction evidence="7">
        <text>3'-dephospho-CoA + ATP = ADP + CoA + H(+)</text>
        <dbReference type="Rhea" id="RHEA:18245"/>
        <dbReference type="ChEBI" id="CHEBI:15378"/>
        <dbReference type="ChEBI" id="CHEBI:30616"/>
        <dbReference type="ChEBI" id="CHEBI:57287"/>
        <dbReference type="ChEBI" id="CHEBI:57328"/>
        <dbReference type="ChEBI" id="CHEBI:456216"/>
        <dbReference type="EC" id="2.7.1.24"/>
    </reaction>
</comment>
<dbReference type="Gene3D" id="3.40.50.300">
    <property type="entry name" value="P-loop containing nucleotide triphosphate hydrolases"/>
    <property type="match status" value="1"/>
</dbReference>
<dbReference type="SUPFAM" id="SSF52540">
    <property type="entry name" value="P-loop containing nucleoside triphosphate hydrolases"/>
    <property type="match status" value="1"/>
</dbReference>
<dbReference type="PANTHER" id="PTHR10695:SF46">
    <property type="entry name" value="BIFUNCTIONAL COENZYME A SYNTHASE-RELATED"/>
    <property type="match status" value="1"/>
</dbReference>
<evidence type="ECO:0000256" key="7">
    <source>
        <dbReference type="HAMAP-Rule" id="MF_00376"/>
    </source>
</evidence>
<evidence type="ECO:0000256" key="3">
    <source>
        <dbReference type="ARBA" id="ARBA00022490"/>
    </source>
</evidence>
<keyword evidence="10" id="KW-1185">Reference proteome</keyword>
<dbReference type="GO" id="GO:0015937">
    <property type="term" value="P:coenzyme A biosynthetic process"/>
    <property type="evidence" value="ECO:0007669"/>
    <property type="project" value="UniProtKB-UniRule"/>
</dbReference>
<comment type="function">
    <text evidence="7">Catalyzes the phosphorylation of the 3'-hydroxyl group of dephosphocoenzyme A to form coenzyme A.</text>
</comment>
<keyword evidence="6 7" id="KW-0173">Coenzyme A biosynthesis</keyword>
<dbReference type="PROSITE" id="PS51219">
    <property type="entry name" value="DPCK"/>
    <property type="match status" value="1"/>
</dbReference>
<organism evidence="9 10">
    <name type="scientific">Mycolicibacterium llatzerense</name>
    <dbReference type="NCBI Taxonomy" id="280871"/>
    <lineage>
        <taxon>Bacteria</taxon>
        <taxon>Bacillati</taxon>
        <taxon>Actinomycetota</taxon>
        <taxon>Actinomycetes</taxon>
        <taxon>Mycobacteriales</taxon>
        <taxon>Mycobacteriaceae</taxon>
        <taxon>Mycolicibacterium</taxon>
    </lineage>
</organism>
<dbReference type="NCBIfam" id="NF002879">
    <property type="entry name" value="PRK03333.1"/>
    <property type="match status" value="1"/>
</dbReference>
<dbReference type="HAMAP" id="MF_00376">
    <property type="entry name" value="Dephospho_CoA_kinase"/>
    <property type="match status" value="1"/>
</dbReference>
<dbReference type="GO" id="GO:0005737">
    <property type="term" value="C:cytoplasm"/>
    <property type="evidence" value="ECO:0007669"/>
    <property type="project" value="UniProtKB-SubCell"/>
</dbReference>
<dbReference type="RefSeq" id="WP_043986002.1">
    <property type="nucleotide sequence ID" value="NZ_JXST01000017.1"/>
</dbReference>
<dbReference type="EMBL" id="JXST01000017">
    <property type="protein sequence ID" value="KIU16385.1"/>
    <property type="molecule type" value="Genomic_DNA"/>
</dbReference>
<dbReference type="STRING" id="280871.TL10_13340"/>
<evidence type="ECO:0000313" key="10">
    <source>
        <dbReference type="Proteomes" id="UP000032221"/>
    </source>
</evidence>
<sequence length="404" mass="43650">MLRIGLSGGIGAGKSTVSSTFAAAGGIIVDGDVIAREVVEPGTEGLAALVKAFGEDILLPDGSLNRPALAAVAFSDEEKRKTLNGIVHPLVGKRRAELIDAAPVGSVVVEDIPLLVESQMAPLFPLVVMVHAEEDVRVARLIEYRGFSEDDARARIAAQATIEQRQAVADVWLDNHGSAEELAAKARELWEQRIVPFARNVQSGVPATVAPAVVSYDETWPEQASRIVARLSTTCGHRAVRVDHIGSTAVPDLDAKDVIDIQVTVQSLEVADELTDLLLTAGYPRNADITDDVAKDDARSTVAEFDHSDDKALWQKRFHASADPGRPTNVHIRVDGWPGQQFALLFLAWIAANPEERLEYLALKHDAMAAAPATSGEYADAKEPWLAGAYRRAWAWADETGWRP</sequence>
<keyword evidence="7" id="KW-0418">Kinase</keyword>
<evidence type="ECO:0000256" key="4">
    <source>
        <dbReference type="ARBA" id="ARBA00022741"/>
    </source>
</evidence>
<keyword evidence="5 7" id="KW-0067">ATP-binding</keyword>
<dbReference type="GO" id="GO:0005524">
    <property type="term" value="F:ATP binding"/>
    <property type="evidence" value="ECO:0007669"/>
    <property type="project" value="UniProtKB-UniRule"/>
</dbReference>
<keyword evidence="3 7" id="KW-0963">Cytoplasm</keyword>
<dbReference type="Gene3D" id="3.30.460.10">
    <property type="entry name" value="Beta Polymerase, domain 2"/>
    <property type="match status" value="1"/>
</dbReference>
<evidence type="ECO:0000256" key="1">
    <source>
        <dbReference type="ARBA" id="ARBA00008826"/>
    </source>
</evidence>
<dbReference type="UniPathway" id="UPA00241">
    <property type="reaction ID" value="UER00356"/>
</dbReference>